<dbReference type="Proteomes" id="UP001589575">
    <property type="component" value="Unassembled WGS sequence"/>
</dbReference>
<keyword evidence="2" id="KW-1185">Reference proteome</keyword>
<evidence type="ECO:0000313" key="2">
    <source>
        <dbReference type="Proteomes" id="UP001589575"/>
    </source>
</evidence>
<evidence type="ECO:0000313" key="1">
    <source>
        <dbReference type="EMBL" id="MFB9074619.1"/>
    </source>
</evidence>
<accession>A0ABV5G6U7</accession>
<dbReference type="EMBL" id="JBHMFI010000002">
    <property type="protein sequence ID" value="MFB9074619.1"/>
    <property type="molecule type" value="Genomic_DNA"/>
</dbReference>
<comment type="caution">
    <text evidence="1">The sequence shown here is derived from an EMBL/GenBank/DDBJ whole genome shotgun (WGS) entry which is preliminary data.</text>
</comment>
<name>A0ABV5G6U7_9MICC</name>
<organism evidence="1 2">
    <name type="scientific">Citricoccus parietis</name>
    <dbReference type="NCBI Taxonomy" id="592307"/>
    <lineage>
        <taxon>Bacteria</taxon>
        <taxon>Bacillati</taxon>
        <taxon>Actinomycetota</taxon>
        <taxon>Actinomycetes</taxon>
        <taxon>Micrococcales</taxon>
        <taxon>Micrococcaceae</taxon>
        <taxon>Citricoccus</taxon>
    </lineage>
</organism>
<gene>
    <name evidence="1" type="ORF">ACFFX0_26885</name>
</gene>
<protein>
    <submittedName>
        <fullName evidence="1">Uncharacterized protein</fullName>
    </submittedName>
</protein>
<proteinExistence type="predicted"/>
<sequence length="91" mass="10024">MVQEEVATPWDTPWAVLKARSNSTVRGPWATQPEAMTRETASVSSGPSQGFITSIRLLTSAPTPQTSWLLRLDPAVRPDSCRRCGTTRPDR</sequence>
<reference evidence="1 2" key="1">
    <citation type="submission" date="2024-09" db="EMBL/GenBank/DDBJ databases">
        <authorList>
            <person name="Sun Q."/>
            <person name="Mori K."/>
        </authorList>
    </citation>
    <scope>NUCLEOTIDE SEQUENCE [LARGE SCALE GENOMIC DNA]</scope>
    <source>
        <strain evidence="1 2">CCM 7609</strain>
    </source>
</reference>